<sequence length="234" mass="26503">MGWWTAPDKPDVIVGDAVLDSVRHLLRDVSREYQDDVSRKPTLQELQYVLTLAFKANVDDQVVSGVDELDVKQVTINTTKRPKRQKARPGDVFAFQLDDGRWGFGRIVSDCTIGAVAEFFDYTAGQPVFDYGKINTWLIPPISISSHRLFEARIEGDWRIIGHTPDFAPDERYRDLRFVYGDPHWIAVGVFGISESVSAEAAGRHSLFASRGDRNVKNEIKRYLAGKPLYWTGN</sequence>
<evidence type="ECO:0000313" key="1">
    <source>
        <dbReference type="EMBL" id="NHZ36912.1"/>
    </source>
</evidence>
<proteinExistence type="predicted"/>
<keyword evidence="2" id="KW-1185">Reference proteome</keyword>
<dbReference type="InterPro" id="IPR029278">
    <property type="entry name" value="Imm26"/>
</dbReference>
<organism evidence="1 2">
    <name type="scientific">Massilia rubra</name>
    <dbReference type="NCBI Taxonomy" id="2607910"/>
    <lineage>
        <taxon>Bacteria</taxon>
        <taxon>Pseudomonadati</taxon>
        <taxon>Pseudomonadota</taxon>
        <taxon>Betaproteobacteria</taxon>
        <taxon>Burkholderiales</taxon>
        <taxon>Oxalobacteraceae</taxon>
        <taxon>Telluria group</taxon>
        <taxon>Massilia</taxon>
    </lineage>
</organism>
<dbReference type="EMBL" id="VUYU01000022">
    <property type="protein sequence ID" value="NHZ36912.1"/>
    <property type="molecule type" value="Genomic_DNA"/>
</dbReference>
<dbReference type="Pfam" id="PF15428">
    <property type="entry name" value="Imm26"/>
    <property type="match status" value="1"/>
</dbReference>
<gene>
    <name evidence="1" type="ORF">F0185_25425</name>
</gene>
<dbReference type="RefSeq" id="WP_167229265.1">
    <property type="nucleotide sequence ID" value="NZ_VUYU01000022.1"/>
</dbReference>
<comment type="caution">
    <text evidence="1">The sequence shown here is derived from an EMBL/GenBank/DDBJ whole genome shotgun (WGS) entry which is preliminary data.</text>
</comment>
<dbReference type="Proteomes" id="UP000785613">
    <property type="component" value="Unassembled WGS sequence"/>
</dbReference>
<accession>A0ABX0LR69</accession>
<name>A0ABX0LR69_9BURK</name>
<protein>
    <submittedName>
        <fullName evidence="1">Uncharacterized protein</fullName>
    </submittedName>
</protein>
<evidence type="ECO:0000313" key="2">
    <source>
        <dbReference type="Proteomes" id="UP000785613"/>
    </source>
</evidence>
<reference evidence="1 2" key="1">
    <citation type="submission" date="2019-09" db="EMBL/GenBank/DDBJ databases">
        <title>Taxonomy of Antarctic Massilia spp.: description of Massilia rubra sp. nov., Massilia aquatica sp. nov., Massilia mucilaginosa sp. nov., Massilia frigida sp. nov. isolated from streams, lakes and regoliths.</title>
        <authorList>
            <person name="Holochova P."/>
            <person name="Sedlacek I."/>
            <person name="Kralova S."/>
            <person name="Maslanova I."/>
            <person name="Busse H.-J."/>
            <person name="Stankova E."/>
            <person name="Vrbovska V."/>
            <person name="Kovarovic V."/>
            <person name="Bartak M."/>
            <person name="Svec P."/>
            <person name="Pantucek R."/>
        </authorList>
    </citation>
    <scope>NUCLEOTIDE SEQUENCE [LARGE SCALE GENOMIC DNA]</scope>
    <source>
        <strain evidence="1 2">CCM 8692</strain>
    </source>
</reference>